<feature type="chain" id="PRO_5038153877" description="Porin" evidence="10">
    <location>
        <begin position="20"/>
        <end position="399"/>
    </location>
</feature>
<dbReference type="InterPro" id="IPR003684">
    <property type="entry name" value="Porin_alphabac"/>
</dbReference>
<evidence type="ECO:0000256" key="6">
    <source>
        <dbReference type="ARBA" id="ARBA00023065"/>
    </source>
</evidence>
<evidence type="ECO:0000313" key="12">
    <source>
        <dbReference type="Proteomes" id="UP000603912"/>
    </source>
</evidence>
<dbReference type="AlphaFoldDB" id="A0A917I7U9"/>
<keyword evidence="8 10" id="KW-0472">Membrane</keyword>
<evidence type="ECO:0000256" key="9">
    <source>
        <dbReference type="ARBA" id="ARBA00023237"/>
    </source>
</evidence>
<evidence type="ECO:0000256" key="5">
    <source>
        <dbReference type="ARBA" id="ARBA00022729"/>
    </source>
</evidence>
<dbReference type="GO" id="GO:0009279">
    <property type="term" value="C:cell outer membrane"/>
    <property type="evidence" value="ECO:0007669"/>
    <property type="project" value="UniProtKB-SubCell"/>
</dbReference>
<sequence length="399" mass="42877">MRRLRIAFLVTLSCSPLVAWRTASAEPQAPAAPDIGLTRCRDGAWASFAVPDADLCLRLSGRLRFDIGTGQRFSRLDDVVGMATRATLGVEASTPTDVGPLLLTMRMTVESNRARGPDGGWPELEYAALDWNGATAGRATSYLDRAFPTGGVTLMGGGANGRGSDRGAVNLLGYRMPLFGSWAATASLEDPMERRVSVVGAYQHGARWPDLVLTAAGETRWGRHHVALALHETRPARNGVGARLGYAIQSSAEFSLPYLPTTVLRVQSAAAYGASDYTGWGWASVGGQTPRTADLWLGGQGPRLTWTGASSLALIHRWSPAVRLALFTQQGVQATWPYGTLAQITTIGANAVWSPVPGMEAGAEVAFERARILRLDPDYPAPVGRRQAWSGRFRLQQDF</sequence>
<protein>
    <recommendedName>
        <fullName evidence="10">Porin</fullName>
    </recommendedName>
</protein>
<proteinExistence type="inferred from homology"/>
<comment type="domain">
    <text evidence="10">Consists of 16-stranded beta-barrel sheets, with large surface-exposed loops, that form a transmembrane pore at the center of each barrel. The pore is partially ocluded by a peptide loop that folds into the pore lumen.</text>
</comment>
<dbReference type="EMBL" id="BMES01000002">
    <property type="protein sequence ID" value="GGH23258.1"/>
    <property type="molecule type" value="Genomic_DNA"/>
</dbReference>
<name>A0A917I7U9_9HYPH</name>
<evidence type="ECO:0000256" key="3">
    <source>
        <dbReference type="ARBA" id="ARBA00022452"/>
    </source>
</evidence>
<dbReference type="Pfam" id="PF02530">
    <property type="entry name" value="Porin_2"/>
    <property type="match status" value="1"/>
</dbReference>
<reference evidence="11" key="2">
    <citation type="submission" date="2020-09" db="EMBL/GenBank/DDBJ databases">
        <authorList>
            <person name="Sun Q."/>
            <person name="Zhou Y."/>
        </authorList>
    </citation>
    <scope>NUCLEOTIDE SEQUENCE</scope>
    <source>
        <strain evidence="11">CGMCC 1.12214</strain>
    </source>
</reference>
<comment type="similarity">
    <text evidence="1 10">Belongs to the alphaproteobacteria porin family.</text>
</comment>
<evidence type="ECO:0000256" key="8">
    <source>
        <dbReference type="ARBA" id="ARBA00023136"/>
    </source>
</evidence>
<dbReference type="SUPFAM" id="SSF56935">
    <property type="entry name" value="Porins"/>
    <property type="match status" value="1"/>
</dbReference>
<comment type="function">
    <text evidence="10">Forms passive diffusion pores that allow small molecular weight hydrophilic materials across the outer membrane.</text>
</comment>
<keyword evidence="12" id="KW-1185">Reference proteome</keyword>
<comment type="subcellular location">
    <subcellularLocation>
        <location evidence="10">Cell outer membrane</location>
        <topology evidence="10">Multi-pass membrane protein</topology>
    </subcellularLocation>
</comment>
<evidence type="ECO:0000256" key="7">
    <source>
        <dbReference type="ARBA" id="ARBA00023114"/>
    </source>
</evidence>
<evidence type="ECO:0000256" key="10">
    <source>
        <dbReference type="RuleBase" id="RU364005"/>
    </source>
</evidence>
<keyword evidence="6 10" id="KW-0406">Ion transport</keyword>
<evidence type="ECO:0000256" key="2">
    <source>
        <dbReference type="ARBA" id="ARBA00022448"/>
    </source>
</evidence>
<organism evidence="11 12">
    <name type="scientific">Alsobacter metallidurans</name>
    <dbReference type="NCBI Taxonomy" id="340221"/>
    <lineage>
        <taxon>Bacteria</taxon>
        <taxon>Pseudomonadati</taxon>
        <taxon>Pseudomonadota</taxon>
        <taxon>Alphaproteobacteria</taxon>
        <taxon>Hyphomicrobiales</taxon>
        <taxon>Alsobacteraceae</taxon>
        <taxon>Alsobacter</taxon>
    </lineage>
</organism>
<keyword evidence="9 10" id="KW-0998">Cell outer membrane</keyword>
<evidence type="ECO:0000256" key="4">
    <source>
        <dbReference type="ARBA" id="ARBA00022692"/>
    </source>
</evidence>
<keyword evidence="3 10" id="KW-1134">Transmembrane beta strand</keyword>
<keyword evidence="7 10" id="KW-0626">Porin</keyword>
<evidence type="ECO:0000256" key="1">
    <source>
        <dbReference type="ARBA" id="ARBA00009521"/>
    </source>
</evidence>
<keyword evidence="4 10" id="KW-0812">Transmembrane</keyword>
<comment type="caution">
    <text evidence="11">The sequence shown here is derived from an EMBL/GenBank/DDBJ whole genome shotgun (WGS) entry which is preliminary data.</text>
</comment>
<evidence type="ECO:0000313" key="11">
    <source>
        <dbReference type="EMBL" id="GGH23258.1"/>
    </source>
</evidence>
<dbReference type="GO" id="GO:0046930">
    <property type="term" value="C:pore complex"/>
    <property type="evidence" value="ECO:0007669"/>
    <property type="project" value="UniProtKB-KW"/>
</dbReference>
<dbReference type="GO" id="GO:0006811">
    <property type="term" value="P:monoatomic ion transport"/>
    <property type="evidence" value="ECO:0007669"/>
    <property type="project" value="UniProtKB-KW"/>
</dbReference>
<dbReference type="GO" id="GO:0015288">
    <property type="term" value="F:porin activity"/>
    <property type="evidence" value="ECO:0007669"/>
    <property type="project" value="UniProtKB-KW"/>
</dbReference>
<keyword evidence="5 10" id="KW-0732">Signal</keyword>
<dbReference type="Proteomes" id="UP000603912">
    <property type="component" value="Unassembled WGS sequence"/>
</dbReference>
<feature type="signal peptide" evidence="10">
    <location>
        <begin position="1"/>
        <end position="19"/>
    </location>
</feature>
<dbReference type="RefSeq" id="WP_188518437.1">
    <property type="nucleotide sequence ID" value="NZ_BMES01000002.1"/>
</dbReference>
<keyword evidence="2 10" id="KW-0813">Transport</keyword>
<gene>
    <name evidence="11" type="ORF">GCM10007036_28880</name>
</gene>
<reference evidence="11" key="1">
    <citation type="journal article" date="2014" name="Int. J. Syst. Evol. Microbiol.">
        <title>Complete genome sequence of Corynebacterium casei LMG S-19264T (=DSM 44701T), isolated from a smear-ripened cheese.</title>
        <authorList>
            <consortium name="US DOE Joint Genome Institute (JGI-PGF)"/>
            <person name="Walter F."/>
            <person name="Albersmeier A."/>
            <person name="Kalinowski J."/>
            <person name="Ruckert C."/>
        </authorList>
    </citation>
    <scope>NUCLEOTIDE SEQUENCE</scope>
    <source>
        <strain evidence="11">CGMCC 1.12214</strain>
    </source>
</reference>
<accession>A0A917I7U9</accession>